<reference evidence="3" key="1">
    <citation type="submission" date="2021-01" db="EMBL/GenBank/DDBJ databases">
        <authorList>
            <person name="Li R."/>
            <person name="Bekaert M."/>
        </authorList>
    </citation>
    <scope>NUCLEOTIDE SEQUENCE</scope>
    <source>
        <strain evidence="3">Farmed</strain>
    </source>
</reference>
<evidence type="ECO:0000313" key="3">
    <source>
        <dbReference type="EMBL" id="CAE1278662.1"/>
    </source>
</evidence>
<keyword evidence="4" id="KW-1185">Reference proteome</keyword>
<dbReference type="EMBL" id="CAHIKZ030001984">
    <property type="protein sequence ID" value="CAE1278662.1"/>
    <property type="molecule type" value="Genomic_DNA"/>
</dbReference>
<proteinExistence type="predicted"/>
<feature type="signal peptide" evidence="2">
    <location>
        <begin position="1"/>
        <end position="20"/>
    </location>
</feature>
<dbReference type="AlphaFoldDB" id="A0A812CVL8"/>
<sequence>MSFLLAFFSILSFFTWQVQRSSRSMYSSVEPQHSSSLIHVPSMIHSSLQAQLSSVEPALWQAFRSSYVRIILFFYGSLNGPQLPVFITFFLYGTLNGSNLYFSSSLSSLELSMIILSSSSIELSVAQFLIVHTFFFLFFLTLYIYNPKIKDSTVTTEAAYRYLYKSYLPSVLIDIETPMEGFLMEIYKVYFPLSVSIFPPSNASPSPLSPSLSLSLKESCFLSISKSPTISLIFSFPEDILYTLISFPSYILLSLSVCLSHLLSSLSLHLNKRTENLYNIRFR</sequence>
<comment type="caution">
    <text evidence="3">The sequence shown here is derived from an EMBL/GenBank/DDBJ whole genome shotgun (WGS) entry which is preliminary data.</text>
</comment>
<keyword evidence="1" id="KW-0812">Transmembrane</keyword>
<feature type="transmembrane region" description="Helical" evidence="1">
    <location>
        <begin position="123"/>
        <end position="145"/>
    </location>
</feature>
<organism evidence="3 4">
    <name type="scientific">Acanthosepion pharaonis</name>
    <name type="common">Pharaoh cuttlefish</name>
    <name type="synonym">Sepia pharaonis</name>
    <dbReference type="NCBI Taxonomy" id="158019"/>
    <lineage>
        <taxon>Eukaryota</taxon>
        <taxon>Metazoa</taxon>
        <taxon>Spiralia</taxon>
        <taxon>Lophotrochozoa</taxon>
        <taxon>Mollusca</taxon>
        <taxon>Cephalopoda</taxon>
        <taxon>Coleoidea</taxon>
        <taxon>Decapodiformes</taxon>
        <taxon>Sepiida</taxon>
        <taxon>Sepiina</taxon>
        <taxon>Sepiidae</taxon>
        <taxon>Acanthosepion</taxon>
    </lineage>
</organism>
<name>A0A812CVL8_ACAPH</name>
<dbReference type="Proteomes" id="UP000597762">
    <property type="component" value="Unassembled WGS sequence"/>
</dbReference>
<accession>A0A812CVL8</accession>
<keyword evidence="1" id="KW-1133">Transmembrane helix</keyword>
<evidence type="ECO:0000313" key="4">
    <source>
        <dbReference type="Proteomes" id="UP000597762"/>
    </source>
</evidence>
<evidence type="ECO:0000256" key="2">
    <source>
        <dbReference type="SAM" id="SignalP"/>
    </source>
</evidence>
<evidence type="ECO:0000256" key="1">
    <source>
        <dbReference type="SAM" id="Phobius"/>
    </source>
</evidence>
<protein>
    <submittedName>
        <fullName evidence="3">Uncharacterized protein</fullName>
    </submittedName>
</protein>
<feature type="chain" id="PRO_5032794133" evidence="2">
    <location>
        <begin position="21"/>
        <end position="283"/>
    </location>
</feature>
<keyword evidence="2" id="KW-0732">Signal</keyword>
<gene>
    <name evidence="3" type="ORF">SPHA_41387</name>
</gene>
<keyword evidence="1" id="KW-0472">Membrane</keyword>